<dbReference type="EMBL" id="CAJZAG010000018">
    <property type="protein sequence ID" value="CAG9186481.1"/>
    <property type="molecule type" value="Genomic_DNA"/>
</dbReference>
<keyword evidence="3" id="KW-1185">Reference proteome</keyword>
<accession>A0ABN7ZQA0</accession>
<dbReference type="Pfam" id="PF14065">
    <property type="entry name" value="Pvc16_N"/>
    <property type="match status" value="1"/>
</dbReference>
<sequence length="195" mass="21371">MIESALGILALQLNQMFRRHVVLAEDLVVVSNLQELDGSAVPLVANKLVLFVAGIERDTSAHRLRPSATGEHRSQVVGPEPLYLNLLILCAATFGGQNYPEALKFLSDAMAFFQANPVFNHQNAPDLDARIDRIMVHIENLSASEMHSLWSIHGGRYLPSVMYRARLVCLDAGATQGREPLVGQPDVAVRPGVRP</sequence>
<evidence type="ECO:0000313" key="3">
    <source>
        <dbReference type="Proteomes" id="UP000706525"/>
    </source>
</evidence>
<comment type="caution">
    <text evidence="2">The sequence shown here is derived from an EMBL/GenBank/DDBJ whole genome shotgun (WGS) entry which is preliminary data.</text>
</comment>
<reference evidence="2 3" key="1">
    <citation type="submission" date="2021-08" db="EMBL/GenBank/DDBJ databases">
        <authorList>
            <person name="Peeters C."/>
        </authorList>
    </citation>
    <scope>NUCLEOTIDE SEQUENCE [LARGE SCALE GENOMIC DNA]</scope>
    <source>
        <strain evidence="2 3">LMG 32289</strain>
    </source>
</reference>
<feature type="domain" description="Pvc16 N-terminal" evidence="1">
    <location>
        <begin position="28"/>
        <end position="182"/>
    </location>
</feature>
<name>A0ABN7ZQA0_9BURK</name>
<dbReference type="Proteomes" id="UP000706525">
    <property type="component" value="Unassembled WGS sequence"/>
</dbReference>
<dbReference type="RefSeq" id="WP_223995644.1">
    <property type="nucleotide sequence ID" value="NZ_CAJZAG010000018.1"/>
</dbReference>
<proteinExistence type="predicted"/>
<protein>
    <recommendedName>
        <fullName evidence="1">Pvc16 N-terminal domain-containing protein</fullName>
    </recommendedName>
</protein>
<evidence type="ECO:0000259" key="1">
    <source>
        <dbReference type="Pfam" id="PF14065"/>
    </source>
</evidence>
<dbReference type="InterPro" id="IPR025351">
    <property type="entry name" value="Pvc16_N"/>
</dbReference>
<gene>
    <name evidence="2" type="ORF">LMG32289_06460</name>
</gene>
<organism evidence="2 3">
    <name type="scientific">Cupriavidus pampae</name>
    <dbReference type="NCBI Taxonomy" id="659251"/>
    <lineage>
        <taxon>Bacteria</taxon>
        <taxon>Pseudomonadati</taxon>
        <taxon>Pseudomonadota</taxon>
        <taxon>Betaproteobacteria</taxon>
        <taxon>Burkholderiales</taxon>
        <taxon>Burkholderiaceae</taxon>
        <taxon>Cupriavidus</taxon>
    </lineage>
</organism>
<evidence type="ECO:0000313" key="2">
    <source>
        <dbReference type="EMBL" id="CAG9186481.1"/>
    </source>
</evidence>